<dbReference type="Gene3D" id="3.30.420.150">
    <property type="entry name" value="Exopolyphosphatase. Domain 2"/>
    <property type="match status" value="1"/>
</dbReference>
<evidence type="ECO:0000256" key="5">
    <source>
        <dbReference type="RuleBase" id="RU003833"/>
    </source>
</evidence>
<evidence type="ECO:0000256" key="4">
    <source>
        <dbReference type="PIRSR" id="PIRSR600407-2"/>
    </source>
</evidence>
<dbReference type="KEGG" id="epa:110242461"/>
<dbReference type="PROSITE" id="PS01238">
    <property type="entry name" value="GDA1_CD39_NTPASE"/>
    <property type="match status" value="1"/>
</dbReference>
<organism evidence="7 8">
    <name type="scientific">Exaiptasia diaphana</name>
    <name type="common">Tropical sea anemone</name>
    <name type="synonym">Aiptasia pulchella</name>
    <dbReference type="NCBI Taxonomy" id="2652724"/>
    <lineage>
        <taxon>Eukaryota</taxon>
        <taxon>Metazoa</taxon>
        <taxon>Cnidaria</taxon>
        <taxon>Anthozoa</taxon>
        <taxon>Hexacorallia</taxon>
        <taxon>Actiniaria</taxon>
        <taxon>Aiptasiidae</taxon>
        <taxon>Exaiptasia</taxon>
    </lineage>
</organism>
<dbReference type="GO" id="GO:0016020">
    <property type="term" value="C:membrane"/>
    <property type="evidence" value="ECO:0007669"/>
    <property type="project" value="TreeGrafter"/>
</dbReference>
<evidence type="ECO:0000313" key="8">
    <source>
        <dbReference type="Proteomes" id="UP000887567"/>
    </source>
</evidence>
<keyword evidence="4" id="KW-0067">ATP-binding</keyword>
<feature type="active site" description="Proton acceptor" evidence="3">
    <location>
        <position position="160"/>
    </location>
</feature>
<evidence type="ECO:0000256" key="3">
    <source>
        <dbReference type="PIRSR" id="PIRSR600407-1"/>
    </source>
</evidence>
<dbReference type="OMA" id="HESTPIF"/>
<dbReference type="RefSeq" id="XP_020904104.1">
    <property type="nucleotide sequence ID" value="XM_021048445.2"/>
</dbReference>
<dbReference type="GO" id="GO:0009134">
    <property type="term" value="P:nucleoside diphosphate catabolic process"/>
    <property type="evidence" value="ECO:0007669"/>
    <property type="project" value="TreeGrafter"/>
</dbReference>
<comment type="similarity">
    <text evidence="1 5">Belongs to the GDA1/CD39 NTPase family.</text>
</comment>
<evidence type="ECO:0000313" key="7">
    <source>
        <dbReference type="EnsemblMetazoa" id="XP_020904104.1"/>
    </source>
</evidence>
<evidence type="ECO:0008006" key="9">
    <source>
        <dbReference type="Google" id="ProtNLM"/>
    </source>
</evidence>
<dbReference type="GO" id="GO:0017111">
    <property type="term" value="F:ribonucleoside triphosphate phosphatase activity"/>
    <property type="evidence" value="ECO:0007669"/>
    <property type="project" value="TreeGrafter"/>
</dbReference>
<feature type="signal peptide" evidence="6">
    <location>
        <begin position="1"/>
        <end position="21"/>
    </location>
</feature>
<dbReference type="GO" id="GO:0045134">
    <property type="term" value="F:UDP phosphatase activity"/>
    <property type="evidence" value="ECO:0007669"/>
    <property type="project" value="TreeGrafter"/>
</dbReference>
<proteinExistence type="inferred from homology"/>
<dbReference type="Proteomes" id="UP000887567">
    <property type="component" value="Unplaced"/>
</dbReference>
<feature type="binding site" evidence="4">
    <location>
        <begin position="191"/>
        <end position="195"/>
    </location>
    <ligand>
        <name>ATP</name>
        <dbReference type="ChEBI" id="CHEBI:30616"/>
    </ligand>
</feature>
<dbReference type="AlphaFoldDB" id="A0A913XH03"/>
<dbReference type="PANTHER" id="PTHR11782">
    <property type="entry name" value="ADENOSINE/GUANOSINE DIPHOSPHATASE"/>
    <property type="match status" value="1"/>
</dbReference>
<evidence type="ECO:0000256" key="6">
    <source>
        <dbReference type="SAM" id="SignalP"/>
    </source>
</evidence>
<dbReference type="EnsemblMetazoa" id="XM_021048445.2">
    <property type="protein sequence ID" value="XP_020904104.1"/>
    <property type="gene ID" value="LOC110242461"/>
</dbReference>
<dbReference type="Gene3D" id="3.30.420.40">
    <property type="match status" value="1"/>
</dbReference>
<keyword evidence="8" id="KW-1185">Reference proteome</keyword>
<reference evidence="7" key="1">
    <citation type="submission" date="2022-11" db="UniProtKB">
        <authorList>
            <consortium name="EnsemblMetazoa"/>
        </authorList>
    </citation>
    <scope>IDENTIFICATION</scope>
</reference>
<evidence type="ECO:0000256" key="2">
    <source>
        <dbReference type="ARBA" id="ARBA00022801"/>
    </source>
</evidence>
<dbReference type="GeneID" id="110242461"/>
<dbReference type="PANTHER" id="PTHR11782:SF83">
    <property type="entry name" value="GUANOSINE-DIPHOSPHATASE"/>
    <property type="match status" value="1"/>
</dbReference>
<evidence type="ECO:0000256" key="1">
    <source>
        <dbReference type="ARBA" id="ARBA00009283"/>
    </source>
</evidence>
<sequence length="414" mass="46426">MVSAALSLLAILFQSICSANAAPSPTENYGIIMDAGSSGTRIKVYKYFMGRHSPLAPSDIEQVDVPKPDKIKPGISTFGENVDNLQDYLKQLIDDAKKSVPAKFQPETPIMLYATAGMRLLPQNQQEAIFNEVDRLFLDKKFCPFSYRKGDARIITGEEEGIYGWITLNFLEGRFSPSVKIATLGALDLGGASTQNAYRVSHVGKGVPTVKVHLAGKDYPLYVHSYLGYGLDQATASYFKYLASNSKRFFVVSPCHNKHYLKKLQKTNNRQIVVIGAYNRKKCRNLLKRLLFCKGDAKQCPYVAQPDLEGDFVGMNGYYFVMKDIGAIENQGQAVSFRKFKKVSNKLCKQSSKSLDTSLFQVEDLCFRANYLYELLKDGYHINFNTFDLRVSLEVNGFDLSWALGALLYNTKIL</sequence>
<keyword evidence="2 5" id="KW-0378">Hydrolase</keyword>
<feature type="chain" id="PRO_5037318776" description="Apyrase" evidence="6">
    <location>
        <begin position="22"/>
        <end position="414"/>
    </location>
</feature>
<protein>
    <recommendedName>
        <fullName evidence="9">Apyrase</fullName>
    </recommendedName>
</protein>
<dbReference type="InterPro" id="IPR000407">
    <property type="entry name" value="GDA1_CD39_NTPase"/>
</dbReference>
<dbReference type="CDD" id="cd24003">
    <property type="entry name" value="ASKHA_NBD_GDA1_CD39_NTPase"/>
    <property type="match status" value="1"/>
</dbReference>
<dbReference type="GO" id="GO:0005524">
    <property type="term" value="F:ATP binding"/>
    <property type="evidence" value="ECO:0007669"/>
    <property type="project" value="UniProtKB-KW"/>
</dbReference>
<keyword evidence="4" id="KW-0547">Nucleotide-binding</keyword>
<name>A0A913XH03_EXADI</name>
<dbReference type="Pfam" id="PF01150">
    <property type="entry name" value="GDA1_CD39"/>
    <property type="match status" value="1"/>
</dbReference>
<accession>A0A913XH03</accession>
<dbReference type="OrthoDB" id="6372431at2759"/>
<dbReference type="GO" id="GO:0004382">
    <property type="term" value="F:GDP phosphatase activity"/>
    <property type="evidence" value="ECO:0007669"/>
    <property type="project" value="TreeGrafter"/>
</dbReference>
<keyword evidence="6" id="KW-0732">Signal</keyword>